<organism evidence="2 3">
    <name type="scientific">Ridgeia piscesae</name>
    <name type="common">Tubeworm</name>
    <dbReference type="NCBI Taxonomy" id="27915"/>
    <lineage>
        <taxon>Eukaryota</taxon>
        <taxon>Metazoa</taxon>
        <taxon>Spiralia</taxon>
        <taxon>Lophotrochozoa</taxon>
        <taxon>Annelida</taxon>
        <taxon>Polychaeta</taxon>
        <taxon>Sedentaria</taxon>
        <taxon>Canalipalpata</taxon>
        <taxon>Sabellida</taxon>
        <taxon>Siboglinidae</taxon>
        <taxon>Ridgeia</taxon>
    </lineage>
</organism>
<dbReference type="CDD" id="cd00176">
    <property type="entry name" value="SPEC"/>
    <property type="match status" value="1"/>
</dbReference>
<dbReference type="Gene3D" id="1.20.58.60">
    <property type="match status" value="1"/>
</dbReference>
<proteinExistence type="predicted"/>
<keyword evidence="1" id="KW-0677">Repeat</keyword>
<evidence type="ECO:0000256" key="1">
    <source>
        <dbReference type="ARBA" id="ARBA00022737"/>
    </source>
</evidence>
<dbReference type="Proteomes" id="UP001209878">
    <property type="component" value="Unassembled WGS sequence"/>
</dbReference>
<dbReference type="SUPFAM" id="SSF46966">
    <property type="entry name" value="Spectrin repeat"/>
    <property type="match status" value="1"/>
</dbReference>
<evidence type="ECO:0000313" key="2">
    <source>
        <dbReference type="EMBL" id="KAK2186884.1"/>
    </source>
</evidence>
<evidence type="ECO:0000313" key="3">
    <source>
        <dbReference type="Proteomes" id="UP001209878"/>
    </source>
</evidence>
<protein>
    <submittedName>
        <fullName evidence="2">Uncharacterized protein</fullName>
    </submittedName>
</protein>
<keyword evidence="3" id="KW-1185">Reference proteome</keyword>
<dbReference type="AlphaFoldDB" id="A0AAD9P2A8"/>
<reference evidence="2" key="1">
    <citation type="journal article" date="2023" name="Mol. Biol. Evol.">
        <title>Third-Generation Sequencing Reveals the Adaptive Role of the Epigenome in Three Deep-Sea Polychaetes.</title>
        <authorList>
            <person name="Perez M."/>
            <person name="Aroh O."/>
            <person name="Sun Y."/>
            <person name="Lan Y."/>
            <person name="Juniper S.K."/>
            <person name="Young C.R."/>
            <person name="Angers B."/>
            <person name="Qian P.Y."/>
        </authorList>
    </citation>
    <scope>NUCLEOTIDE SEQUENCE</scope>
    <source>
        <strain evidence="2">R07B-5</strain>
    </source>
</reference>
<dbReference type="InterPro" id="IPR002017">
    <property type="entry name" value="Spectrin_repeat"/>
</dbReference>
<dbReference type="Pfam" id="PF00435">
    <property type="entry name" value="Spectrin"/>
    <property type="match status" value="1"/>
</dbReference>
<dbReference type="PANTHER" id="PTHR11915">
    <property type="entry name" value="SPECTRIN/FILAMIN RELATED CYTOSKELETAL PROTEIN"/>
    <property type="match status" value="1"/>
</dbReference>
<accession>A0AAD9P2A8</accession>
<dbReference type="EMBL" id="JAODUO010000185">
    <property type="protein sequence ID" value="KAK2186884.1"/>
    <property type="molecule type" value="Genomic_DNA"/>
</dbReference>
<comment type="caution">
    <text evidence="2">The sequence shown here is derived from an EMBL/GenBank/DDBJ whole genome shotgun (WGS) entry which is preliminary data.</text>
</comment>
<name>A0AAD9P2A8_RIDPI</name>
<dbReference type="SMART" id="SM00150">
    <property type="entry name" value="SPEC"/>
    <property type="match status" value="1"/>
</dbReference>
<dbReference type="InterPro" id="IPR018159">
    <property type="entry name" value="Spectrin/alpha-actinin"/>
</dbReference>
<sequence length="87" mass="10299">MRKLQKHQAFEAEIVANTDRIKAVKQIGEDLIERRHDSAPVIGHRINDLMRKWDQLLKESNNRGKGLEEARDILRFNEEVERRQRPG</sequence>
<gene>
    <name evidence="2" type="ORF">NP493_185g03079</name>
</gene>